<evidence type="ECO:0000256" key="1">
    <source>
        <dbReference type="ARBA" id="ARBA00004370"/>
    </source>
</evidence>
<dbReference type="SUPFAM" id="SSF55874">
    <property type="entry name" value="ATPase domain of HSP90 chaperone/DNA topoisomerase II/histidine kinase"/>
    <property type="match status" value="1"/>
</dbReference>
<evidence type="ECO:0000256" key="4">
    <source>
        <dbReference type="ARBA" id="ARBA00022777"/>
    </source>
</evidence>
<evidence type="ECO:0000313" key="9">
    <source>
        <dbReference type="Proteomes" id="UP000886890"/>
    </source>
</evidence>
<evidence type="ECO:0000313" key="8">
    <source>
        <dbReference type="EMBL" id="HIX77778.1"/>
    </source>
</evidence>
<dbReference type="InterPro" id="IPR050640">
    <property type="entry name" value="Bact_2-comp_sensor_kinase"/>
</dbReference>
<accession>A0A9D1XE06</accession>
<dbReference type="SMART" id="SM00304">
    <property type="entry name" value="HAMP"/>
    <property type="match status" value="1"/>
</dbReference>
<dbReference type="GO" id="GO:0000155">
    <property type="term" value="F:phosphorelay sensor kinase activity"/>
    <property type="evidence" value="ECO:0007669"/>
    <property type="project" value="InterPro"/>
</dbReference>
<keyword evidence="4 8" id="KW-0418">Kinase</keyword>
<feature type="transmembrane region" description="Helical" evidence="6">
    <location>
        <begin position="297"/>
        <end position="316"/>
    </location>
</feature>
<evidence type="ECO:0000256" key="3">
    <source>
        <dbReference type="ARBA" id="ARBA00022679"/>
    </source>
</evidence>
<dbReference type="Proteomes" id="UP000886890">
    <property type="component" value="Unassembled WGS sequence"/>
</dbReference>
<gene>
    <name evidence="8" type="ORF">H9734_09335</name>
</gene>
<dbReference type="Gene3D" id="6.10.340.10">
    <property type="match status" value="1"/>
</dbReference>
<name>A0A9D1XE06_9FIRM</name>
<keyword evidence="6" id="KW-0812">Transmembrane</keyword>
<dbReference type="GO" id="GO:0016020">
    <property type="term" value="C:membrane"/>
    <property type="evidence" value="ECO:0007669"/>
    <property type="project" value="UniProtKB-SubCell"/>
</dbReference>
<keyword evidence="6" id="KW-1133">Transmembrane helix</keyword>
<dbReference type="InterPro" id="IPR003660">
    <property type="entry name" value="HAMP_dom"/>
</dbReference>
<evidence type="ECO:0000256" key="6">
    <source>
        <dbReference type="SAM" id="Phobius"/>
    </source>
</evidence>
<sequence>MNFKRLLEKFLSQTRVQRQLTGVFMLALLIPVACIGFLLLYNSQQTLFNHYQEQAESDGLRVRSIMFDLTTNFYNLSEDIVTDQSLQNLLDSSWDSVSEARSAAYSYNRLTSIRQQNTSIESISVYTYNEQLAGYGDFLSITDDVRETSWFQQAASTSAIFWRTEKREDTYGNIYWELNMFRQLTLPASRSYAVLVITASNNYLKNRIDNSALKNIITVNEDPVFYSTDKEYTGKNVPVELDTAQYSYADSGILLLAGEDTMTSINTLIPYKSDDRIYVVSYNPQAVGEIRHIQTNYTLILVFAIIIPCLLMYLFIRYFSARVNTLRSAMHQASRGDYNIIDSFHGNDELSEAFRDLQMMIQEIKQKEALVYEARLKEQELQNQQQQMEYKMLASQINPHFLYNTLETIRMKAFAAGNREVAMAIKLLGKSLRYVLDNTGTVSTTLAKEIDYLRIYFSIQQLRFGDRINYSVKIQDGLDLENYQILPLLLQPIVENAVSHGLENIDENGQILLNIYEQDDTCLCIDISDNGVGMTEKELAVLRKDISEKDTSQTQSIGLYNINQRIRLCYGPEYSLSITSIRGKGTTVRLRLPLNKLMDNY</sequence>
<dbReference type="PROSITE" id="PS50885">
    <property type="entry name" value="HAMP"/>
    <property type="match status" value="1"/>
</dbReference>
<dbReference type="PANTHER" id="PTHR34220:SF7">
    <property type="entry name" value="SENSOR HISTIDINE KINASE YPDA"/>
    <property type="match status" value="1"/>
</dbReference>
<comment type="subcellular location">
    <subcellularLocation>
        <location evidence="1">Membrane</location>
    </subcellularLocation>
</comment>
<evidence type="ECO:0000259" key="7">
    <source>
        <dbReference type="PROSITE" id="PS50885"/>
    </source>
</evidence>
<proteinExistence type="predicted"/>
<keyword evidence="6" id="KW-0472">Membrane</keyword>
<keyword evidence="3" id="KW-0808">Transferase</keyword>
<protein>
    <submittedName>
        <fullName evidence="8">Histidine kinase</fullName>
    </submittedName>
</protein>
<organism evidence="8 9">
    <name type="scientific">Candidatus Fusicatenibacter merdavium</name>
    <dbReference type="NCBI Taxonomy" id="2838600"/>
    <lineage>
        <taxon>Bacteria</taxon>
        <taxon>Bacillati</taxon>
        <taxon>Bacillota</taxon>
        <taxon>Clostridia</taxon>
        <taxon>Lachnospirales</taxon>
        <taxon>Lachnospiraceae</taxon>
        <taxon>Fusicatenibacter</taxon>
    </lineage>
</organism>
<keyword evidence="2" id="KW-0597">Phosphoprotein</keyword>
<feature type="transmembrane region" description="Helical" evidence="6">
    <location>
        <begin position="20"/>
        <end position="41"/>
    </location>
</feature>
<dbReference type="InterPro" id="IPR010559">
    <property type="entry name" value="Sig_transdc_His_kin_internal"/>
</dbReference>
<dbReference type="InterPro" id="IPR003594">
    <property type="entry name" value="HATPase_dom"/>
</dbReference>
<feature type="domain" description="HAMP" evidence="7">
    <location>
        <begin position="317"/>
        <end position="369"/>
    </location>
</feature>
<dbReference type="SMART" id="SM00387">
    <property type="entry name" value="HATPase_c"/>
    <property type="match status" value="1"/>
</dbReference>
<dbReference type="Pfam" id="PF06580">
    <property type="entry name" value="His_kinase"/>
    <property type="match status" value="1"/>
</dbReference>
<evidence type="ECO:0000256" key="5">
    <source>
        <dbReference type="SAM" id="Coils"/>
    </source>
</evidence>
<feature type="coiled-coil region" evidence="5">
    <location>
        <begin position="347"/>
        <end position="396"/>
    </location>
</feature>
<dbReference type="AlphaFoldDB" id="A0A9D1XE06"/>
<dbReference type="InterPro" id="IPR036890">
    <property type="entry name" value="HATPase_C_sf"/>
</dbReference>
<dbReference type="EMBL" id="DXEK01000157">
    <property type="protein sequence ID" value="HIX77778.1"/>
    <property type="molecule type" value="Genomic_DNA"/>
</dbReference>
<evidence type="ECO:0000256" key="2">
    <source>
        <dbReference type="ARBA" id="ARBA00022553"/>
    </source>
</evidence>
<dbReference type="PANTHER" id="PTHR34220">
    <property type="entry name" value="SENSOR HISTIDINE KINASE YPDA"/>
    <property type="match status" value="1"/>
</dbReference>
<comment type="caution">
    <text evidence="8">The sequence shown here is derived from an EMBL/GenBank/DDBJ whole genome shotgun (WGS) entry which is preliminary data.</text>
</comment>
<keyword evidence="5" id="KW-0175">Coiled coil</keyword>
<dbReference type="Pfam" id="PF02518">
    <property type="entry name" value="HATPase_c"/>
    <property type="match status" value="1"/>
</dbReference>
<reference evidence="8" key="1">
    <citation type="journal article" date="2021" name="PeerJ">
        <title>Extensive microbial diversity within the chicken gut microbiome revealed by metagenomics and culture.</title>
        <authorList>
            <person name="Gilroy R."/>
            <person name="Ravi A."/>
            <person name="Getino M."/>
            <person name="Pursley I."/>
            <person name="Horton D.L."/>
            <person name="Alikhan N.F."/>
            <person name="Baker D."/>
            <person name="Gharbi K."/>
            <person name="Hall N."/>
            <person name="Watson M."/>
            <person name="Adriaenssens E.M."/>
            <person name="Foster-Nyarko E."/>
            <person name="Jarju S."/>
            <person name="Secka A."/>
            <person name="Antonio M."/>
            <person name="Oren A."/>
            <person name="Chaudhuri R.R."/>
            <person name="La Ragione R."/>
            <person name="Hildebrand F."/>
            <person name="Pallen M.J."/>
        </authorList>
    </citation>
    <scope>NUCLEOTIDE SEQUENCE</scope>
    <source>
        <strain evidence="8">CHK183-1962</strain>
    </source>
</reference>
<dbReference type="Gene3D" id="3.30.565.10">
    <property type="entry name" value="Histidine kinase-like ATPase, C-terminal domain"/>
    <property type="match status" value="1"/>
</dbReference>
<reference evidence="8" key="2">
    <citation type="submission" date="2021-04" db="EMBL/GenBank/DDBJ databases">
        <authorList>
            <person name="Gilroy R."/>
        </authorList>
    </citation>
    <scope>NUCLEOTIDE SEQUENCE</scope>
    <source>
        <strain evidence="8">CHK183-1962</strain>
    </source>
</reference>